<evidence type="ECO:0000256" key="3">
    <source>
        <dbReference type="SAM" id="SignalP"/>
    </source>
</evidence>
<evidence type="ECO:0000313" key="5">
    <source>
        <dbReference type="Proteomes" id="UP001592530"/>
    </source>
</evidence>
<feature type="region of interest" description="Disordered" evidence="1">
    <location>
        <begin position="84"/>
        <end position="110"/>
    </location>
</feature>
<dbReference type="Proteomes" id="UP001592530">
    <property type="component" value="Unassembled WGS sequence"/>
</dbReference>
<evidence type="ECO:0000313" key="4">
    <source>
        <dbReference type="EMBL" id="MFC1430512.1"/>
    </source>
</evidence>
<accession>A0ABV6WWU3</accession>
<comment type="caution">
    <text evidence="4">The sequence shown here is derived from an EMBL/GenBank/DDBJ whole genome shotgun (WGS) entry which is preliminary data.</text>
</comment>
<feature type="transmembrane region" description="Helical" evidence="2">
    <location>
        <begin position="141"/>
        <end position="161"/>
    </location>
</feature>
<dbReference type="EMBL" id="JBHEZY010000002">
    <property type="protein sequence ID" value="MFC1430512.1"/>
    <property type="molecule type" value="Genomic_DNA"/>
</dbReference>
<organism evidence="4 5">
    <name type="scientific">Streptacidiphilus alkalitolerans</name>
    <dbReference type="NCBI Taxonomy" id="3342712"/>
    <lineage>
        <taxon>Bacteria</taxon>
        <taxon>Bacillati</taxon>
        <taxon>Actinomycetota</taxon>
        <taxon>Actinomycetes</taxon>
        <taxon>Kitasatosporales</taxon>
        <taxon>Streptomycetaceae</taxon>
        <taxon>Streptacidiphilus</taxon>
    </lineage>
</organism>
<evidence type="ECO:0000256" key="1">
    <source>
        <dbReference type="SAM" id="MobiDB-lite"/>
    </source>
</evidence>
<keyword evidence="2" id="KW-1133">Transmembrane helix</keyword>
<feature type="chain" id="PRO_5046751779" description="MYXO-CTERM domain-containing protein" evidence="3">
    <location>
        <begin position="23"/>
        <end position="170"/>
    </location>
</feature>
<keyword evidence="2" id="KW-0812">Transmembrane</keyword>
<dbReference type="RefSeq" id="WP_380550158.1">
    <property type="nucleotide sequence ID" value="NZ_JBHEZY010000002.1"/>
</dbReference>
<keyword evidence="2" id="KW-0472">Membrane</keyword>
<proteinExistence type="predicted"/>
<name>A0ABV6WWU3_9ACTN</name>
<keyword evidence="3" id="KW-0732">Signal</keyword>
<reference evidence="4 5" key="1">
    <citation type="submission" date="2024-09" db="EMBL/GenBank/DDBJ databases">
        <authorList>
            <person name="Lee S.D."/>
        </authorList>
    </citation>
    <scope>NUCLEOTIDE SEQUENCE [LARGE SCALE GENOMIC DNA]</scope>
    <source>
        <strain evidence="4 5">N1-3</strain>
    </source>
</reference>
<protein>
    <recommendedName>
        <fullName evidence="6">MYXO-CTERM domain-containing protein</fullName>
    </recommendedName>
</protein>
<evidence type="ECO:0000256" key="2">
    <source>
        <dbReference type="SAM" id="Phobius"/>
    </source>
</evidence>
<sequence>MRRFIPTAVAVLAAGLSTLAFAPVSHAAGPVRAVAAVCSITTPSGDCYSAGEFCSKAELGQSTTAADGEAISCVQDGQYHRWLGGSSTTASGTGSTTTGQSSTSTSGTTAAVPLGGITAGGGGLALAADRQAAPAQDSAPALPAGLAAGVLAAGLGGVLAVRKRRTADRR</sequence>
<feature type="signal peptide" evidence="3">
    <location>
        <begin position="1"/>
        <end position="22"/>
    </location>
</feature>
<gene>
    <name evidence="4" type="ORF">ACEZDB_07510</name>
</gene>
<evidence type="ECO:0008006" key="6">
    <source>
        <dbReference type="Google" id="ProtNLM"/>
    </source>
</evidence>